<organism evidence="1">
    <name type="scientific">Aureoumbra lagunensis</name>
    <dbReference type="NCBI Taxonomy" id="44058"/>
    <lineage>
        <taxon>Eukaryota</taxon>
        <taxon>Sar</taxon>
        <taxon>Stramenopiles</taxon>
        <taxon>Ochrophyta</taxon>
        <taxon>Pelagophyceae</taxon>
        <taxon>Pelagomonadales</taxon>
        <taxon>Aureoumbra</taxon>
    </lineage>
</organism>
<dbReference type="Pfam" id="PF02348">
    <property type="entry name" value="CTP_transf_3"/>
    <property type="match status" value="1"/>
</dbReference>
<gene>
    <name evidence="1" type="ORF">ALAG00032_LOCUS12446</name>
</gene>
<evidence type="ECO:0008006" key="2">
    <source>
        <dbReference type="Google" id="ProtNLM"/>
    </source>
</evidence>
<accession>A0A7S3K1A0</accession>
<dbReference type="PANTHER" id="PTHR21485">
    <property type="entry name" value="HAD SUPERFAMILY MEMBERS CMAS AND KDSC"/>
    <property type="match status" value="1"/>
</dbReference>
<proteinExistence type="predicted"/>
<dbReference type="AlphaFoldDB" id="A0A7S3K1A0"/>
<evidence type="ECO:0000313" key="1">
    <source>
        <dbReference type="EMBL" id="CAE0371664.1"/>
    </source>
</evidence>
<dbReference type="InterPro" id="IPR029044">
    <property type="entry name" value="Nucleotide-diphossugar_trans"/>
</dbReference>
<dbReference type="InterPro" id="IPR003329">
    <property type="entry name" value="Cytidylyl_trans"/>
</dbReference>
<protein>
    <recommendedName>
        <fullName evidence="2">N-acylneuraminate cytidylyltransferase</fullName>
    </recommendedName>
</protein>
<dbReference type="PANTHER" id="PTHR21485:SF3">
    <property type="entry name" value="N-ACYLNEURAMINATE CYTIDYLYLTRANSFERASE"/>
    <property type="match status" value="1"/>
</dbReference>
<name>A0A7S3K1A0_9STRA</name>
<dbReference type="Gene3D" id="3.90.550.10">
    <property type="entry name" value="Spore Coat Polysaccharide Biosynthesis Protein SpsA, Chain A"/>
    <property type="match status" value="1"/>
</dbReference>
<dbReference type="CDD" id="cd02513">
    <property type="entry name" value="CMP-NeuAc_Synthase"/>
    <property type="match status" value="1"/>
</dbReference>
<dbReference type="SUPFAM" id="SSF53448">
    <property type="entry name" value="Nucleotide-diphospho-sugar transferases"/>
    <property type="match status" value="1"/>
</dbReference>
<dbReference type="InterPro" id="IPR050793">
    <property type="entry name" value="CMP-NeuNAc_synthase"/>
</dbReference>
<reference evidence="1" key="1">
    <citation type="submission" date="2021-01" db="EMBL/GenBank/DDBJ databases">
        <authorList>
            <person name="Corre E."/>
            <person name="Pelletier E."/>
            <person name="Niang G."/>
            <person name="Scheremetjew M."/>
            <person name="Finn R."/>
            <person name="Kale V."/>
            <person name="Holt S."/>
            <person name="Cochrane G."/>
            <person name="Meng A."/>
            <person name="Brown T."/>
            <person name="Cohen L."/>
        </authorList>
    </citation>
    <scope>NUCLEOTIDE SEQUENCE</scope>
    <source>
        <strain evidence="1">CCMP1510</strain>
    </source>
</reference>
<dbReference type="GO" id="GO:0008781">
    <property type="term" value="F:N-acylneuraminate cytidylyltransferase activity"/>
    <property type="evidence" value="ECO:0007669"/>
    <property type="project" value="TreeGrafter"/>
</dbReference>
<dbReference type="EMBL" id="HBIJ01018943">
    <property type="protein sequence ID" value="CAE0371664.1"/>
    <property type="molecule type" value="Transcribed_RNA"/>
</dbReference>
<sequence>MSTHALILARGGSKGIPKKNIKKLNGVPLLVYNVKAALVSGEFAKVVVSSDDAEILEIAKKAGAEAFERDPITAIDTASSEAGIEDYVRRTPECDFLCLIQCTSPLTDANDFKNGFALFKSKNADSLVTVVRTHRFLWRVDEDGQASAKNYDPVKRPRRQDWQGELIENGAFYIFKVSSFQSSGSRLSGKVVALEMSEETLVEIDSLTDWKIVEYLAAEKFQSIPKSWGFS</sequence>